<evidence type="ECO:0000256" key="1">
    <source>
        <dbReference type="ARBA" id="ARBA00004141"/>
    </source>
</evidence>
<organism evidence="7 8">
    <name type="scientific">Ichthyophthirius multifiliis</name>
    <name type="common">White spot disease agent</name>
    <name type="synonym">Ich</name>
    <dbReference type="NCBI Taxonomy" id="5932"/>
    <lineage>
        <taxon>Eukaryota</taxon>
        <taxon>Sar</taxon>
        <taxon>Alveolata</taxon>
        <taxon>Ciliophora</taxon>
        <taxon>Intramacronucleata</taxon>
        <taxon>Oligohymenophorea</taxon>
        <taxon>Hymenostomatida</taxon>
        <taxon>Ophryoglenina</taxon>
        <taxon>Ichthyophthirius</taxon>
    </lineage>
</organism>
<dbReference type="EC" id="2.3.1.24" evidence="7"/>
<dbReference type="GO" id="GO:0046513">
    <property type="term" value="P:ceramide biosynthetic process"/>
    <property type="evidence" value="ECO:0007669"/>
    <property type="project" value="InterPro"/>
</dbReference>
<keyword evidence="2 5" id="KW-0812">Transmembrane</keyword>
<accession>G0QVZ2</accession>
<dbReference type="RefSeq" id="XP_004032195.1">
    <property type="nucleotide sequence ID" value="XM_004032147.1"/>
</dbReference>
<evidence type="ECO:0000256" key="2">
    <source>
        <dbReference type="ARBA" id="ARBA00022692"/>
    </source>
</evidence>
<protein>
    <submittedName>
        <fullName evidence="7">Longevity-assurance protein, putative</fullName>
        <ecNumber evidence="7">2.3.1.24</ecNumber>
    </submittedName>
</protein>
<name>G0QVZ2_ICHMU</name>
<feature type="transmembrane region" description="Helical" evidence="5">
    <location>
        <begin position="263"/>
        <end position="285"/>
    </location>
</feature>
<dbReference type="GeneID" id="14906722"/>
<evidence type="ECO:0000256" key="3">
    <source>
        <dbReference type="ARBA" id="ARBA00022989"/>
    </source>
</evidence>
<dbReference type="OrthoDB" id="284586at2759"/>
<keyword evidence="3 5" id="KW-1133">Transmembrane helix</keyword>
<sequence length="342" mass="41271">MLKKIIFKQFLGVIIQYHLQLFFYCLYKKKTSKFLYYSQIKNKFLKNLIKISCYEWTNDKLNDKYKGIEREQRANKILKWIYDTLYYSSTTAFSLWAFKDAPWMPSFLGGHGECKNLYQNYPIYQDSQGSEYLVIYHMVQFGNHLFSFLELILLRRKEEQKFYEYTLHHFMAAGLIFYSGSFNILYVSVLVLILHDVGDIIIAGGRAYCEMKFKSKYVLYLIVTSALFVWISSRLVIFPSCVIYTCWKNIGQLQAWDIIQYGYWYLLIQLVILYGMHIYWTLFMIKISIGFIIKTKYNNIYDNKDLKTIQNKNKKKKQKQMKIFLLLYFIYLYIFFIKIIYI</sequence>
<dbReference type="InParanoid" id="G0QVZ2"/>
<dbReference type="eggNOG" id="KOG1607">
    <property type="taxonomic scope" value="Eukaryota"/>
</dbReference>
<feature type="transmembrane region" description="Helical" evidence="5">
    <location>
        <begin position="134"/>
        <end position="153"/>
    </location>
</feature>
<dbReference type="PANTHER" id="PTHR12560">
    <property type="entry name" value="LONGEVITY ASSURANCE FACTOR 1 LAG1"/>
    <property type="match status" value="1"/>
</dbReference>
<feature type="transmembrane region" description="Helical" evidence="5">
    <location>
        <begin position="217"/>
        <end position="237"/>
    </location>
</feature>
<dbReference type="InterPro" id="IPR016439">
    <property type="entry name" value="Lag1/Lac1-like"/>
</dbReference>
<feature type="transmembrane region" description="Helical" evidence="5">
    <location>
        <begin position="6"/>
        <end position="27"/>
    </location>
</feature>
<dbReference type="InterPro" id="IPR006634">
    <property type="entry name" value="TLC-dom"/>
</dbReference>
<comment type="subcellular location">
    <subcellularLocation>
        <location evidence="1">Membrane</location>
        <topology evidence="1">Multi-pass membrane protein</topology>
    </subcellularLocation>
</comment>
<dbReference type="GO" id="GO:0016020">
    <property type="term" value="C:membrane"/>
    <property type="evidence" value="ECO:0007669"/>
    <property type="project" value="UniProtKB-SubCell"/>
</dbReference>
<keyword evidence="4 5" id="KW-0472">Membrane</keyword>
<dbReference type="Pfam" id="PF03798">
    <property type="entry name" value="TRAM_LAG1_CLN8"/>
    <property type="match status" value="1"/>
</dbReference>
<dbReference type="EMBL" id="GL983970">
    <property type="protein sequence ID" value="EGR30608.1"/>
    <property type="molecule type" value="Genomic_DNA"/>
</dbReference>
<feature type="domain" description="TLC" evidence="6">
    <location>
        <begin position="75"/>
        <end position="293"/>
    </location>
</feature>
<dbReference type="AlphaFoldDB" id="G0QVZ2"/>
<keyword evidence="7" id="KW-0012">Acyltransferase</keyword>
<reference evidence="7 8" key="1">
    <citation type="submission" date="2011-07" db="EMBL/GenBank/DDBJ databases">
        <authorList>
            <person name="Coyne R."/>
            <person name="Brami D."/>
            <person name="Johnson J."/>
            <person name="Hostetler J."/>
            <person name="Hannick L."/>
            <person name="Clark T."/>
            <person name="Cassidy-Hanley D."/>
            <person name="Inman J."/>
        </authorList>
    </citation>
    <scope>NUCLEOTIDE SEQUENCE [LARGE SCALE GENOMIC DNA]</scope>
    <source>
        <strain evidence="7 8">G5</strain>
    </source>
</reference>
<dbReference type="PIRSF" id="PIRSF005225">
    <property type="entry name" value="LAG1_LAC1"/>
    <property type="match status" value="1"/>
</dbReference>
<evidence type="ECO:0000313" key="8">
    <source>
        <dbReference type="Proteomes" id="UP000008983"/>
    </source>
</evidence>
<dbReference type="Proteomes" id="UP000008983">
    <property type="component" value="Unassembled WGS sequence"/>
</dbReference>
<evidence type="ECO:0000256" key="4">
    <source>
        <dbReference type="ARBA" id="ARBA00023136"/>
    </source>
</evidence>
<dbReference type="PANTHER" id="PTHR12560:SF0">
    <property type="entry name" value="LD18904P"/>
    <property type="match status" value="1"/>
</dbReference>
<keyword evidence="7" id="KW-0808">Transferase</keyword>
<dbReference type="GO" id="GO:0050291">
    <property type="term" value="F:sphingosine N-acyltransferase activity"/>
    <property type="evidence" value="ECO:0007669"/>
    <property type="project" value="UniProtKB-EC"/>
</dbReference>
<evidence type="ECO:0000313" key="7">
    <source>
        <dbReference type="EMBL" id="EGR30608.1"/>
    </source>
</evidence>
<dbReference type="OMA" id="IFAKRCI"/>
<gene>
    <name evidence="7" type="ORF">IMG5_127880</name>
</gene>
<proteinExistence type="predicted"/>
<feature type="transmembrane region" description="Helical" evidence="5">
    <location>
        <begin position="323"/>
        <end position="341"/>
    </location>
</feature>
<dbReference type="GO" id="GO:0005783">
    <property type="term" value="C:endoplasmic reticulum"/>
    <property type="evidence" value="ECO:0007669"/>
    <property type="project" value="TreeGrafter"/>
</dbReference>
<evidence type="ECO:0000259" key="6">
    <source>
        <dbReference type="SMART" id="SM00724"/>
    </source>
</evidence>
<evidence type="ECO:0000256" key="5">
    <source>
        <dbReference type="SAM" id="Phobius"/>
    </source>
</evidence>
<keyword evidence="8" id="KW-1185">Reference proteome</keyword>
<dbReference type="STRING" id="857967.G0QVZ2"/>
<dbReference type="SMART" id="SM00724">
    <property type="entry name" value="TLC"/>
    <property type="match status" value="1"/>
</dbReference>